<dbReference type="InterPro" id="IPR032876">
    <property type="entry name" value="J_dom"/>
</dbReference>
<dbReference type="Pfam" id="PF24801">
    <property type="entry name" value="FNIII-A_GpJ"/>
    <property type="match status" value="1"/>
</dbReference>
<reference evidence="4" key="1">
    <citation type="journal article" date="2013" name="Appl. Environ. Microbiol.">
        <title>Reconstruction of novel cyanobacterial siphovirus genomes from mediterranean metagenomic fosmids.</title>
        <authorList>
            <person name="Mizuno C.M."/>
            <person name="Rodriguez-Valera F."/>
            <person name="Garcia-Heredia I."/>
            <person name="Martin-Cuadrado A.B."/>
            <person name="Ghai R."/>
        </authorList>
    </citation>
    <scope>NUCLEOTIDE SEQUENCE</scope>
</reference>
<dbReference type="PANTHER" id="PTHR36251:SF2">
    <property type="entry name" value="GIFSY-2 PROPHAGE HOST SPECIFICITY PROTEIN J, PHAGE LAMBDA"/>
    <property type="match status" value="1"/>
</dbReference>
<protein>
    <submittedName>
        <fullName evidence="4">Phage-related protein tail component-like protein</fullName>
    </submittedName>
</protein>
<dbReference type="InterPro" id="IPR013783">
    <property type="entry name" value="Ig-like_fold"/>
</dbReference>
<gene>
    <name evidence="4" type="ORF">MedDCM-OCT-S15-C5-cds17</name>
</gene>
<proteinExistence type="predicted"/>
<feature type="domain" description="Tip attachment protein J HDII-ins2" evidence="3">
    <location>
        <begin position="99"/>
        <end position="222"/>
    </location>
</feature>
<feature type="compositionally biased region" description="Gly residues" evidence="1">
    <location>
        <begin position="9"/>
        <end position="21"/>
    </location>
</feature>
<feature type="domain" description="Tip attachment protein J" evidence="2">
    <location>
        <begin position="351"/>
        <end position="509"/>
    </location>
</feature>
<evidence type="ECO:0000313" key="4">
    <source>
        <dbReference type="EMBL" id="AFX83914.1"/>
    </source>
</evidence>
<dbReference type="PANTHER" id="PTHR36251">
    <property type="entry name" value="FELS-1 PROPHAGE HOST SPECIFICITY PROTEIN-RELATED"/>
    <property type="match status" value="1"/>
</dbReference>
<name>K7YBH6_9CAUD</name>
<feature type="region of interest" description="Disordered" evidence="1">
    <location>
        <begin position="1"/>
        <end position="29"/>
    </location>
</feature>
<organism evidence="4">
    <name type="scientific">uncultured Mediterranean phage MEDS5 group</name>
    <dbReference type="NCBI Taxonomy" id="1262075"/>
    <lineage>
        <taxon>Viruses</taxon>
        <taxon>Duplodnaviria</taxon>
        <taxon>Heunggongvirae</taxon>
        <taxon>Uroviricota</taxon>
        <taxon>Caudoviricetes</taxon>
        <taxon>environmental samples</taxon>
    </lineage>
</organism>
<evidence type="ECO:0000259" key="2">
    <source>
        <dbReference type="Pfam" id="PF13550"/>
    </source>
</evidence>
<dbReference type="InterPro" id="IPR055385">
    <property type="entry name" value="GpJ_HDII-ins2"/>
</dbReference>
<evidence type="ECO:0000256" key="1">
    <source>
        <dbReference type="SAM" id="MobiDB-lite"/>
    </source>
</evidence>
<dbReference type="Gene3D" id="2.60.40.10">
    <property type="entry name" value="Immunoglobulins"/>
    <property type="match status" value="1"/>
</dbReference>
<evidence type="ECO:0000259" key="3">
    <source>
        <dbReference type="Pfam" id="PF24801"/>
    </source>
</evidence>
<dbReference type="InterPro" id="IPR053171">
    <property type="entry name" value="Viral_Tip_Attach_Protein"/>
</dbReference>
<dbReference type="EMBL" id="JX536274">
    <property type="protein sequence ID" value="AFX83914.1"/>
    <property type="molecule type" value="Genomic_DNA"/>
</dbReference>
<dbReference type="InterPro" id="IPR036116">
    <property type="entry name" value="FN3_sf"/>
</dbReference>
<sequence length="1103" mass="118937">MDDKKLVLGAGGGGGGKGGSGKAKEQTDSLRSEQYASVLDLLCEGEIEGIEGGPKGIFLEDTPVQNADGSFNFDNFTVVALEGTQGQPYIPDPAGGIQVERGVGVEITNGVPVTRSITNSDVDKVRVTINVPSLQQINDDGDILGYFVDIKIQLQYDGGGFNDVVSDRIAGKSSSLYQRDYLVEFNGSFPVDLRVIRVSADETSTKKANTTIFSSFTEIQDDKLAYPNSAVIGMRFGAEQFQNIPTRKYLIRGLKIRIPHNGTVDTTTHLGRISYSGLFNGTLGAATWSNDPAWCLYDLLTDTRYGCSVPASTLDVFDFYEISRYCSELVPDGKGGQEPRFSLNLLLNSRAEVYNVIQQLTSIFRGISYYGAGSLVLRQDKPTDSQYLLGPSNVVDGLFSYSGTAEKTRHTCASVAWQSYDTLGDIEYEYVEDHESVAKYGIIRKDIRSVGCYSQGQAHRLGKWLLTSERLLSETVSFAVSIDAGIAVTPGIVIDIADPLRAGTRRSGRVSSATTTVVTIDSTTDLLVDLTLSPTLSVLLPTGLVETKTISGISGTAITVGSAFSQAPQAEAVYLIQTNDVQSQQYRVISVAEGEGGTVGVTAVAYNESIYAAVERDIALTTRDISNLSLIPNPPQNLTGTEFLYQEGQSVHTGFDLSWQHDRANTTNFVVQYKLDNDNFTTVETSNPSLTLRTLRAGTLKVQISALNYLGKKSTTSQATFVIAGKTALPGNVQNLTIEPISANSARLKWSQTVDLDVKVGGKVHVRHSSLTNGAATFANSVDLINAIAGSSTDVVVPLLEGEYIVKFADDGGRLSPDDTSVLVDLIDPVGKLLVKNHREDQQTPLPFQGTHVDTFYSSEYDALTLDGSGLIDSVADFDLISIMDFLGDVKPLGTYTFLDTIDMGLALDAVEFQRRFVTRGFLPSDTIDGRTALIDTWTDFDGAAVNNVNAELYIRSTNDNPSGSPTYGAWAPFNSGTFKGRGFQFKTELTSNKIDENILVDELGYKIELTPRFDQSVATIASGTSTKSVTFVKPFFVGTAALLGANSQLPSVGITVQNLGPDERFNISNVSSTGFDIDVLNASNNNVDRNFTYVAAGVGRGQ</sequence>
<dbReference type="SUPFAM" id="SSF49265">
    <property type="entry name" value="Fibronectin type III"/>
    <property type="match status" value="1"/>
</dbReference>
<accession>K7YBH6</accession>
<dbReference type="Pfam" id="PF13550">
    <property type="entry name" value="Phage-tail_3"/>
    <property type="match status" value="1"/>
</dbReference>